<dbReference type="InterPro" id="IPR054792">
    <property type="entry name" value="TsoX"/>
</dbReference>
<accession>A0A975BY64</accession>
<dbReference type="AlphaFoldDB" id="A0A975BY64"/>
<name>A0A975BY64_9BACT</name>
<gene>
    <name evidence="1" type="ORF">dnm_100740</name>
</gene>
<dbReference type="EMBL" id="CP061800">
    <property type="protein sequence ID" value="QTA93964.1"/>
    <property type="molecule type" value="Genomic_DNA"/>
</dbReference>
<evidence type="ECO:0000313" key="1">
    <source>
        <dbReference type="EMBL" id="QTA93964.1"/>
    </source>
</evidence>
<organism evidence="1 2">
    <name type="scientific">Desulfonema magnum</name>
    <dbReference type="NCBI Taxonomy" id="45655"/>
    <lineage>
        <taxon>Bacteria</taxon>
        <taxon>Pseudomonadati</taxon>
        <taxon>Thermodesulfobacteriota</taxon>
        <taxon>Desulfobacteria</taxon>
        <taxon>Desulfobacterales</taxon>
        <taxon>Desulfococcaceae</taxon>
        <taxon>Desulfonema</taxon>
    </lineage>
</organism>
<dbReference type="Pfam" id="PF26315">
    <property type="entry name" value="TsoX"/>
    <property type="match status" value="1"/>
</dbReference>
<dbReference type="Proteomes" id="UP000663722">
    <property type="component" value="Chromosome"/>
</dbReference>
<dbReference type="KEGG" id="dmm:dnm_100740"/>
<keyword evidence="2" id="KW-1185">Reference proteome</keyword>
<sequence length="58" mass="6845">MKKDFGDSIDLHIYKNDSEEAKEFKLRSATNVFVNEERLHIKVALSNDKMRAYLEDKI</sequence>
<reference evidence="1" key="1">
    <citation type="journal article" date="2021" name="Microb. Physiol.">
        <title>Proteogenomic Insights into the Physiology of Marine, Sulfate-Reducing, Filamentous Desulfonema limicola and Desulfonema magnum.</title>
        <authorList>
            <person name="Schnaars V."/>
            <person name="Wohlbrand L."/>
            <person name="Scheve S."/>
            <person name="Hinrichs C."/>
            <person name="Reinhardt R."/>
            <person name="Rabus R."/>
        </authorList>
    </citation>
    <scope>NUCLEOTIDE SEQUENCE</scope>
    <source>
        <strain evidence="1">4be13</strain>
    </source>
</reference>
<dbReference type="NCBIfam" id="NF045809">
    <property type="entry name" value="seleno_TsoX"/>
    <property type="match status" value="1"/>
</dbReference>
<protein>
    <submittedName>
        <fullName evidence="1">Uncharacterized protein</fullName>
    </submittedName>
</protein>
<proteinExistence type="predicted"/>
<evidence type="ECO:0000313" key="2">
    <source>
        <dbReference type="Proteomes" id="UP000663722"/>
    </source>
</evidence>